<dbReference type="EMBL" id="MPDP01000275">
    <property type="protein sequence ID" value="KAK1458858.1"/>
    <property type="molecule type" value="Genomic_DNA"/>
</dbReference>
<feature type="transmembrane region" description="Helical" evidence="1">
    <location>
        <begin position="85"/>
        <end position="111"/>
    </location>
</feature>
<evidence type="ECO:0000313" key="2">
    <source>
        <dbReference type="EMBL" id="KAK1458858.1"/>
    </source>
</evidence>
<protein>
    <submittedName>
        <fullName evidence="2">Uncharacterized protein</fullName>
    </submittedName>
</protein>
<keyword evidence="1" id="KW-1133">Transmembrane helix</keyword>
<evidence type="ECO:0000256" key="1">
    <source>
        <dbReference type="SAM" id="Phobius"/>
    </source>
</evidence>
<dbReference type="Proteomes" id="UP001239213">
    <property type="component" value="Unassembled WGS sequence"/>
</dbReference>
<comment type="caution">
    <text evidence="2">The sequence shown here is derived from an EMBL/GenBank/DDBJ whole genome shotgun (WGS) entry which is preliminary data.</text>
</comment>
<accession>A0AAI9XSR9</accession>
<proteinExistence type="predicted"/>
<name>A0AAI9XSR9_9PEZI</name>
<organism evidence="2 3">
    <name type="scientific">Colletotrichum cuscutae</name>
    <dbReference type="NCBI Taxonomy" id="1209917"/>
    <lineage>
        <taxon>Eukaryota</taxon>
        <taxon>Fungi</taxon>
        <taxon>Dikarya</taxon>
        <taxon>Ascomycota</taxon>
        <taxon>Pezizomycotina</taxon>
        <taxon>Sordariomycetes</taxon>
        <taxon>Hypocreomycetidae</taxon>
        <taxon>Glomerellales</taxon>
        <taxon>Glomerellaceae</taxon>
        <taxon>Colletotrichum</taxon>
        <taxon>Colletotrichum acutatum species complex</taxon>
    </lineage>
</organism>
<reference evidence="2" key="1">
    <citation type="submission" date="2016-11" db="EMBL/GenBank/DDBJ databases">
        <title>The genome sequence of Colletotrichum cuscutae.</title>
        <authorList>
            <person name="Baroncelli R."/>
        </authorList>
    </citation>
    <scope>NUCLEOTIDE SEQUENCE</scope>
    <source>
        <strain evidence="2">IMI 304802</strain>
    </source>
</reference>
<evidence type="ECO:0000313" key="3">
    <source>
        <dbReference type="Proteomes" id="UP001239213"/>
    </source>
</evidence>
<keyword evidence="1" id="KW-0812">Transmembrane</keyword>
<gene>
    <name evidence="2" type="ORF">CCUS01_09112</name>
</gene>
<dbReference type="AlphaFoldDB" id="A0AAI9XSR9"/>
<keyword evidence="3" id="KW-1185">Reference proteome</keyword>
<keyword evidence="1" id="KW-0472">Membrane</keyword>
<sequence>MATKGDGSGDNGCYVTVSKFKSTETKKRRLGPRWEGERDERRRGGYLMGEMKAEWAEMSDGEECVAVVSACLTLSDCKAKSSTTVVAVAVDLAVVVLVIVTPLHLLLLLLLDDSYTVYLLQRRNKMRGGKTRHKRPTPTVRIGTRKQRAQATAKKCAEHPQPAWLRLNQPHSFPNWHGAQGSKGGVTFLKRKHTPDGSAFQSAVDLRFFSLYLGLTDWVWFVYKEADMFWSVPEQGVTGEVREKAGSAWRSENGDWRNRTNEYYLDGDLTSAMAKKQGKAKPCKRWTIVERTALALRQRGSGSASFCSPQRRAQTIPTHARKRKYCV</sequence>